<evidence type="ECO:0000256" key="1">
    <source>
        <dbReference type="ARBA" id="ARBA00022737"/>
    </source>
</evidence>
<feature type="domain" description="EF-hand" evidence="3">
    <location>
        <begin position="47"/>
        <end position="82"/>
    </location>
</feature>
<dbReference type="SUPFAM" id="SSF47473">
    <property type="entry name" value="EF-hand"/>
    <property type="match status" value="2"/>
</dbReference>
<evidence type="ECO:0000313" key="5">
    <source>
        <dbReference type="WBParaSite" id="maker-uti_cns_0003752-snap-gene-0.2-mRNA-1"/>
    </source>
</evidence>
<feature type="domain" description="EF-hand" evidence="3">
    <location>
        <begin position="143"/>
        <end position="178"/>
    </location>
</feature>
<dbReference type="AlphaFoldDB" id="A0A1I8GZ10"/>
<evidence type="ECO:0000259" key="3">
    <source>
        <dbReference type="PROSITE" id="PS50222"/>
    </source>
</evidence>
<dbReference type="PROSITE" id="PS50222">
    <property type="entry name" value="EF_HAND_2"/>
    <property type="match status" value="3"/>
</dbReference>
<keyword evidence="1" id="KW-0677">Repeat</keyword>
<dbReference type="InterPro" id="IPR002048">
    <property type="entry name" value="EF_hand_dom"/>
</dbReference>
<sequence length="210" mass="23540">MAEEIYANQLLPVINPKRLHLHFLANLAVIIQLTALIALQSRKLTESQLAEIRESFALFDKNGDGSISAEELGEVMKTLGQFPNADELQDMMRQVDEDEIRESFALFDKNGDGSISAEELGEVMKTLGQFPNADELQDMMRQVDEDEIRESFALFDKNGDGSISAEELGEVMKTLGQFPNADELQDMMRQVDEDVQAEIAYGPRCHRAKA</sequence>
<dbReference type="InterPro" id="IPR050230">
    <property type="entry name" value="CALM/Myosin/TropC-like"/>
</dbReference>
<dbReference type="GO" id="GO:0016460">
    <property type="term" value="C:myosin II complex"/>
    <property type="evidence" value="ECO:0007669"/>
    <property type="project" value="TreeGrafter"/>
</dbReference>
<dbReference type="Pfam" id="PF00036">
    <property type="entry name" value="EF-hand_1"/>
    <property type="match status" value="2"/>
</dbReference>
<accession>A0A1I8GZ10</accession>
<dbReference type="Proteomes" id="UP000095280">
    <property type="component" value="Unplaced"/>
</dbReference>
<protein>
    <submittedName>
        <fullName evidence="5">Calmodulin</fullName>
    </submittedName>
</protein>
<evidence type="ECO:0000313" key="4">
    <source>
        <dbReference type="Proteomes" id="UP000095280"/>
    </source>
</evidence>
<dbReference type="GO" id="GO:0005509">
    <property type="term" value="F:calcium ion binding"/>
    <property type="evidence" value="ECO:0007669"/>
    <property type="project" value="InterPro"/>
</dbReference>
<keyword evidence="2" id="KW-0106">Calcium</keyword>
<reference evidence="5" key="1">
    <citation type="submission" date="2016-11" db="UniProtKB">
        <authorList>
            <consortium name="WormBaseParasite"/>
        </authorList>
    </citation>
    <scope>IDENTIFICATION</scope>
</reference>
<dbReference type="SMART" id="SM00054">
    <property type="entry name" value="EFh"/>
    <property type="match status" value="3"/>
</dbReference>
<organism evidence="4 5">
    <name type="scientific">Macrostomum lignano</name>
    <dbReference type="NCBI Taxonomy" id="282301"/>
    <lineage>
        <taxon>Eukaryota</taxon>
        <taxon>Metazoa</taxon>
        <taxon>Spiralia</taxon>
        <taxon>Lophotrochozoa</taxon>
        <taxon>Platyhelminthes</taxon>
        <taxon>Rhabditophora</taxon>
        <taxon>Macrostomorpha</taxon>
        <taxon>Macrostomida</taxon>
        <taxon>Macrostomidae</taxon>
        <taxon>Macrostomum</taxon>
    </lineage>
</organism>
<keyword evidence="4" id="KW-1185">Reference proteome</keyword>
<dbReference type="CDD" id="cd00051">
    <property type="entry name" value="EFh"/>
    <property type="match status" value="2"/>
</dbReference>
<dbReference type="PROSITE" id="PS00018">
    <property type="entry name" value="EF_HAND_1"/>
    <property type="match status" value="3"/>
</dbReference>
<feature type="domain" description="EF-hand" evidence="3">
    <location>
        <begin position="95"/>
        <end position="130"/>
    </location>
</feature>
<dbReference type="PANTHER" id="PTHR23048">
    <property type="entry name" value="MYOSIN LIGHT CHAIN 1, 3"/>
    <property type="match status" value="1"/>
</dbReference>
<dbReference type="WBParaSite" id="maker-uti_cns_0003752-snap-gene-0.2-mRNA-1">
    <property type="protein sequence ID" value="maker-uti_cns_0003752-snap-gene-0.2-mRNA-1"/>
    <property type="gene ID" value="maker-uti_cns_0003752-snap-gene-0.2"/>
</dbReference>
<proteinExistence type="predicted"/>
<dbReference type="PANTHER" id="PTHR23048:SF0">
    <property type="entry name" value="CALMODULIN LIKE 3"/>
    <property type="match status" value="1"/>
</dbReference>
<dbReference type="Gene3D" id="1.10.238.10">
    <property type="entry name" value="EF-hand"/>
    <property type="match status" value="3"/>
</dbReference>
<dbReference type="InterPro" id="IPR018247">
    <property type="entry name" value="EF_Hand_1_Ca_BS"/>
</dbReference>
<dbReference type="InterPro" id="IPR011992">
    <property type="entry name" value="EF-hand-dom_pair"/>
</dbReference>
<dbReference type="Pfam" id="PF13499">
    <property type="entry name" value="EF-hand_7"/>
    <property type="match status" value="1"/>
</dbReference>
<dbReference type="FunFam" id="1.10.238.10:FF:000178">
    <property type="entry name" value="Calmodulin-2 A"/>
    <property type="match status" value="3"/>
</dbReference>
<evidence type="ECO:0000256" key="2">
    <source>
        <dbReference type="ARBA" id="ARBA00022837"/>
    </source>
</evidence>
<name>A0A1I8GZ10_9PLAT</name>